<evidence type="ECO:0000313" key="3">
    <source>
        <dbReference type="EMBL" id="GEA44737.1"/>
    </source>
</evidence>
<feature type="region of interest" description="Disordered" evidence="1">
    <location>
        <begin position="315"/>
        <end position="367"/>
    </location>
</feature>
<feature type="compositionally biased region" description="Polar residues" evidence="1">
    <location>
        <begin position="315"/>
        <end position="340"/>
    </location>
</feature>
<gene>
    <name evidence="2" type="ORF">Cst04h_02050</name>
    <name evidence="3" type="ORF">Cst04h_29070</name>
</gene>
<dbReference type="Proteomes" id="UP000315234">
    <property type="component" value="Unassembled WGS sequence"/>
</dbReference>
<comment type="caution">
    <text evidence="3">The sequence shown here is derived from an EMBL/GenBank/DDBJ whole genome shotgun (WGS) entry which is preliminary data.</text>
</comment>
<dbReference type="Pfam" id="PF12789">
    <property type="entry name" value="PTR"/>
    <property type="match status" value="2"/>
</dbReference>
<dbReference type="AlphaFoldDB" id="A0AAQ1TXA1"/>
<organism evidence="3 4">
    <name type="scientific">Corynebacterium striatum</name>
    <dbReference type="NCBI Taxonomy" id="43770"/>
    <lineage>
        <taxon>Bacteria</taxon>
        <taxon>Bacillati</taxon>
        <taxon>Actinomycetota</taxon>
        <taxon>Actinomycetes</taxon>
        <taxon>Mycobacteriales</taxon>
        <taxon>Corynebacteriaceae</taxon>
        <taxon>Corynebacterium</taxon>
    </lineage>
</organism>
<reference evidence="3 4" key="1">
    <citation type="submission" date="2019-06" db="EMBL/GenBank/DDBJ databases">
        <title>Draft genome sequence of Corynebacterium striatum NBRC 15291.</title>
        <authorList>
            <person name="Miura T."/>
            <person name="Furukawa M."/>
            <person name="Shimamura M."/>
            <person name="Ohyama Y."/>
            <person name="Yamazoe A."/>
            <person name="Kawasaki H."/>
        </authorList>
    </citation>
    <scope>NUCLEOTIDE SEQUENCE [LARGE SCALE GENOMIC DNA]</scope>
    <source>
        <strain evidence="3 4">NBRC 15291</strain>
    </source>
</reference>
<dbReference type="EMBL" id="BJLD01000001">
    <property type="protein sequence ID" value="GEA42035.1"/>
    <property type="molecule type" value="Genomic_DNA"/>
</dbReference>
<feature type="compositionally biased region" description="Polar residues" evidence="1">
    <location>
        <begin position="354"/>
        <end position="363"/>
    </location>
</feature>
<dbReference type="EMBL" id="BJLD01000018">
    <property type="protein sequence ID" value="GEA44737.1"/>
    <property type="molecule type" value="Genomic_DNA"/>
</dbReference>
<accession>A0AAQ1TXA1</accession>
<proteinExistence type="predicted"/>
<feature type="compositionally biased region" description="Basic and acidic residues" evidence="1">
    <location>
        <begin position="341"/>
        <end position="351"/>
    </location>
</feature>
<evidence type="ECO:0000256" key="1">
    <source>
        <dbReference type="SAM" id="MobiDB-lite"/>
    </source>
</evidence>
<evidence type="ECO:0000313" key="2">
    <source>
        <dbReference type="EMBL" id="GEA42035.1"/>
    </source>
</evidence>
<dbReference type="RefSeq" id="WP_005529677.1">
    <property type="nucleotide sequence ID" value="NZ_CP066290.1"/>
</dbReference>
<name>A0AAQ1TXA1_CORST</name>
<sequence length="577" mass="59907">MQYTRVKRAVSAVVIDGADSDANPDFVKVNGNVTFTPLLKAGDVVQYAGPKGPESLVLAPIECRISDGIIMHRGQEGVYLAAGGEGVQPDVIQWKAEFSHMQANGWAFTLKPVMFDAVPGGEVDLTLVSPIAGASEPIVRGPAGVGLKSITVEGSELVVTVTSEAGTYVMTRIPLEDVVRAEADQAVASVQAAIKADVDKAVESAAAAKESEDVAAKSASDAQNAASETVATAQAAIKDDVAAAAKSATDAQTAASKTVESAQSAIRADVDAAAASASAAQASASTATTQAETATTQAGTATKQADVVAALAKNAKTSETNAKTSETNAGKSATTATNEANRAKTEADRAAQKATETANSIEGNYSPVGHRHVWSDIDNKPAAFPPSAHTHPVGDVEGLQAALDGKAAVEHTHTWDEVTGKPDLASTWEQVKDKPDAFPTTWDEVKGKPSTFPSTWDEVKGKPATYPPAPHTHTTAQVEGLDDALAGKADKGHRHKIEDVDGLKERLDQQDAAANAVYTSILDVRRKLSGKADESYVKSQIASTRSYVDRAVADGSKIKVVSSLPSYPDSSTVYIVV</sequence>
<protein>
    <submittedName>
        <fullName evidence="3">Uncharacterized protein</fullName>
    </submittedName>
</protein>
<evidence type="ECO:0000313" key="4">
    <source>
        <dbReference type="Proteomes" id="UP000315234"/>
    </source>
</evidence>